<dbReference type="InterPro" id="IPR057511">
    <property type="entry name" value="WH_GDS1"/>
</dbReference>
<organism evidence="3 4">
    <name type="scientific">Cryoendolithus antarcticus</name>
    <dbReference type="NCBI Taxonomy" id="1507870"/>
    <lineage>
        <taxon>Eukaryota</taxon>
        <taxon>Fungi</taxon>
        <taxon>Dikarya</taxon>
        <taxon>Ascomycota</taxon>
        <taxon>Pezizomycotina</taxon>
        <taxon>Dothideomycetes</taxon>
        <taxon>Dothideomycetidae</taxon>
        <taxon>Cladosporiales</taxon>
        <taxon>Cladosporiaceae</taxon>
        <taxon>Cryoendolithus</taxon>
    </lineage>
</organism>
<gene>
    <name evidence="3" type="ORF">B0A48_13034</name>
</gene>
<name>A0A1V8SQW7_9PEZI</name>
<keyword evidence="4" id="KW-1185">Reference proteome</keyword>
<dbReference type="Pfam" id="PF25318">
    <property type="entry name" value="WHD_GDS1"/>
    <property type="match status" value="1"/>
</dbReference>
<evidence type="ECO:0000256" key="1">
    <source>
        <dbReference type="SAM" id="MobiDB-lite"/>
    </source>
</evidence>
<evidence type="ECO:0000259" key="2">
    <source>
        <dbReference type="Pfam" id="PF25318"/>
    </source>
</evidence>
<dbReference type="EMBL" id="NAJO01000031">
    <property type="protein sequence ID" value="OQO01479.1"/>
    <property type="molecule type" value="Genomic_DNA"/>
</dbReference>
<comment type="caution">
    <text evidence="3">The sequence shown here is derived from an EMBL/GenBank/DDBJ whole genome shotgun (WGS) entry which is preliminary data.</text>
</comment>
<evidence type="ECO:0000313" key="4">
    <source>
        <dbReference type="Proteomes" id="UP000192596"/>
    </source>
</evidence>
<dbReference type="InParanoid" id="A0A1V8SQW7"/>
<dbReference type="OrthoDB" id="4150221at2759"/>
<reference evidence="4" key="1">
    <citation type="submission" date="2017-03" db="EMBL/GenBank/DDBJ databases">
        <title>Genomes of endolithic fungi from Antarctica.</title>
        <authorList>
            <person name="Coleine C."/>
            <person name="Masonjones S."/>
            <person name="Stajich J.E."/>
        </authorList>
    </citation>
    <scope>NUCLEOTIDE SEQUENCE [LARGE SCALE GENOMIC DNA]</scope>
    <source>
        <strain evidence="4">CCFEE 5527</strain>
    </source>
</reference>
<feature type="region of interest" description="Disordered" evidence="1">
    <location>
        <begin position="1"/>
        <end position="98"/>
    </location>
</feature>
<dbReference type="STRING" id="1507870.A0A1V8SQW7"/>
<proteinExistence type="predicted"/>
<sequence>MPYNTRRKSLSLSELGITLPKRSRTASHPSPPSTIVEGDEPPVKKSKRSHGAASPTAGAMSPPRTTCVRFKEDSMPKRALALSPPPSPGREGDNKIDTEGISDDIVVGALRQLEKTGNRPHLVKELAAVLATNVPAVERSANPSALISSRLTAYLHRSWPAISPCPLAKDLSPVYPRRLYFYLTTTPHQPIPDHPPAIIAKPAARIISPSLSSASAVDEDEDANESYLRARTALSPSPEVDLSSPELESDGPPTHTRSFSASGSVPREHPPTTTNLSHNRRAVSPQLEHEERDFKQTANLLHEAARLRRKSEEDVKMEVEADAVAGAEREDENEVVFSVEVSGEEAEQSAAEAALELFEHAACLKVEASGMEFSSPVIRAQEESMDASKSMSPVKKESEDVQMDEAKLSISTMGDTTFDLGDAALEWETLQSPENIGVAELEGMFDDY</sequence>
<evidence type="ECO:0000313" key="3">
    <source>
        <dbReference type="EMBL" id="OQO01479.1"/>
    </source>
</evidence>
<feature type="region of interest" description="Disordered" evidence="1">
    <location>
        <begin position="211"/>
        <end position="290"/>
    </location>
</feature>
<feature type="domain" description="GDS1 winged helix" evidence="2">
    <location>
        <begin position="96"/>
        <end position="190"/>
    </location>
</feature>
<dbReference type="Proteomes" id="UP000192596">
    <property type="component" value="Unassembled WGS sequence"/>
</dbReference>
<accession>A0A1V8SQW7</accession>
<protein>
    <recommendedName>
        <fullName evidence="2">GDS1 winged helix domain-containing protein</fullName>
    </recommendedName>
</protein>
<dbReference type="AlphaFoldDB" id="A0A1V8SQW7"/>